<evidence type="ECO:0000313" key="5">
    <source>
        <dbReference type="EMBL" id="MBD3845722.1"/>
    </source>
</evidence>
<dbReference type="Gene3D" id="1.10.260.40">
    <property type="entry name" value="lambda repressor-like DNA-binding domains"/>
    <property type="match status" value="1"/>
</dbReference>
<dbReference type="PANTHER" id="PTHR30146:SF138">
    <property type="entry name" value="TRANSCRIPTIONAL REGULATORY PROTEIN"/>
    <property type="match status" value="1"/>
</dbReference>
<dbReference type="EMBL" id="JACXWY010000004">
    <property type="protein sequence ID" value="MBD3845722.1"/>
    <property type="molecule type" value="Genomic_DNA"/>
</dbReference>
<dbReference type="CDD" id="cd01392">
    <property type="entry name" value="HTH_LacI"/>
    <property type="match status" value="1"/>
</dbReference>
<dbReference type="Pfam" id="PF00356">
    <property type="entry name" value="LacI"/>
    <property type="match status" value="1"/>
</dbReference>
<dbReference type="Gene3D" id="3.40.50.2300">
    <property type="match status" value="2"/>
</dbReference>
<evidence type="ECO:0000313" key="6">
    <source>
        <dbReference type="Proteomes" id="UP000619295"/>
    </source>
</evidence>
<name>A0A927E820_9HYPH</name>
<keyword evidence="1" id="KW-0805">Transcription regulation</keyword>
<dbReference type="SMART" id="SM00354">
    <property type="entry name" value="HTH_LACI"/>
    <property type="match status" value="1"/>
</dbReference>
<keyword evidence="3" id="KW-0804">Transcription</keyword>
<gene>
    <name evidence="5" type="ORF">IED13_08435</name>
</gene>
<reference evidence="5" key="1">
    <citation type="submission" date="2020-09" db="EMBL/GenBank/DDBJ databases">
        <title>Bosea spartocytisi sp. nov. a root nodule endophyte of Spartocytisus supranubius in the high mountain ecosystem fo the Teide National Park (Canary Islands, Spain).</title>
        <authorList>
            <person name="Pulido-Suarez L."/>
            <person name="Peix A."/>
            <person name="Igual J.M."/>
            <person name="Socas-Perez N."/>
            <person name="Velazquez E."/>
            <person name="Flores-Felix J.D."/>
            <person name="Leon-Barrios M."/>
        </authorList>
    </citation>
    <scope>NUCLEOTIDE SEQUENCE</scope>
    <source>
        <strain evidence="5">SSUT16</strain>
    </source>
</reference>
<dbReference type="GO" id="GO:0003700">
    <property type="term" value="F:DNA-binding transcription factor activity"/>
    <property type="evidence" value="ECO:0007669"/>
    <property type="project" value="TreeGrafter"/>
</dbReference>
<evidence type="ECO:0000256" key="2">
    <source>
        <dbReference type="ARBA" id="ARBA00023125"/>
    </source>
</evidence>
<dbReference type="SUPFAM" id="SSF53822">
    <property type="entry name" value="Periplasmic binding protein-like I"/>
    <property type="match status" value="1"/>
</dbReference>
<keyword evidence="2" id="KW-0238">DNA-binding</keyword>
<evidence type="ECO:0000259" key="4">
    <source>
        <dbReference type="PROSITE" id="PS50932"/>
    </source>
</evidence>
<accession>A0A927E820</accession>
<evidence type="ECO:0000256" key="1">
    <source>
        <dbReference type="ARBA" id="ARBA00023015"/>
    </source>
</evidence>
<dbReference type="InterPro" id="IPR028082">
    <property type="entry name" value="Peripla_BP_I"/>
</dbReference>
<dbReference type="AlphaFoldDB" id="A0A927E820"/>
<dbReference type="RefSeq" id="WP_113252531.1">
    <property type="nucleotide sequence ID" value="NZ_JACXWY010000004.1"/>
</dbReference>
<dbReference type="InterPro" id="IPR000843">
    <property type="entry name" value="HTH_LacI"/>
</dbReference>
<dbReference type="Proteomes" id="UP000619295">
    <property type="component" value="Unassembled WGS sequence"/>
</dbReference>
<feature type="domain" description="HTH lacI-type" evidence="4">
    <location>
        <begin position="7"/>
        <end position="61"/>
    </location>
</feature>
<keyword evidence="6" id="KW-1185">Reference proteome</keyword>
<proteinExistence type="predicted"/>
<evidence type="ECO:0000256" key="3">
    <source>
        <dbReference type="ARBA" id="ARBA00023163"/>
    </source>
</evidence>
<comment type="caution">
    <text evidence="5">The sequence shown here is derived from an EMBL/GenBank/DDBJ whole genome shotgun (WGS) entry which is preliminary data.</text>
</comment>
<sequence length="342" mass="37091">MTGIKKATIRDVAARAGLALGTVSRVLNDHPSVTPQARKSVQEAIKALGYQRDAVAGSMRNARTKMVACAIRDFDIPAFASYVKAAEGVFRRAGYTLLLASTSNEKDVELALLRGFAQRRVEGVMMTMSDEADAELAETIAGAPMPIVLIDRELLPDVDRVMADHQSGAEQAVQHLMSLGHRRIGMIVGDPAAYPSRSRIAGYRRVHAQRGVAVDEALIRDHALSNEIAFRETCALLSTADRPTALFVAAMDMLAGTLRALRSNGLQPGRDIDLVAGSDSDLAELGTPPISALSWDRAEMGRHAAEMLLDRIRDPQPRAPRCVRLPVSLVVRGRPYDGLPRR</sequence>
<dbReference type="GO" id="GO:0000976">
    <property type="term" value="F:transcription cis-regulatory region binding"/>
    <property type="evidence" value="ECO:0007669"/>
    <property type="project" value="TreeGrafter"/>
</dbReference>
<protein>
    <submittedName>
        <fullName evidence="5">Substrate-binding domain-containing protein</fullName>
    </submittedName>
</protein>
<dbReference type="InterPro" id="IPR010982">
    <property type="entry name" value="Lambda_DNA-bd_dom_sf"/>
</dbReference>
<dbReference type="SUPFAM" id="SSF47413">
    <property type="entry name" value="lambda repressor-like DNA-binding domains"/>
    <property type="match status" value="1"/>
</dbReference>
<organism evidence="5 6">
    <name type="scientific">Bosea spartocytisi</name>
    <dbReference type="NCBI Taxonomy" id="2773451"/>
    <lineage>
        <taxon>Bacteria</taxon>
        <taxon>Pseudomonadati</taxon>
        <taxon>Pseudomonadota</taxon>
        <taxon>Alphaproteobacteria</taxon>
        <taxon>Hyphomicrobiales</taxon>
        <taxon>Boseaceae</taxon>
        <taxon>Bosea</taxon>
    </lineage>
</organism>
<dbReference type="PANTHER" id="PTHR30146">
    <property type="entry name" value="LACI-RELATED TRANSCRIPTIONAL REPRESSOR"/>
    <property type="match status" value="1"/>
</dbReference>
<dbReference type="InterPro" id="IPR046335">
    <property type="entry name" value="LacI/GalR-like_sensor"/>
</dbReference>
<dbReference type="PROSITE" id="PS50932">
    <property type="entry name" value="HTH_LACI_2"/>
    <property type="match status" value="1"/>
</dbReference>
<dbReference type="Pfam" id="PF13377">
    <property type="entry name" value="Peripla_BP_3"/>
    <property type="match status" value="1"/>
</dbReference>